<dbReference type="InterPro" id="IPR037053">
    <property type="entry name" value="Phage_tail_collar_dom_sf"/>
</dbReference>
<evidence type="ECO:0000313" key="3">
    <source>
        <dbReference type="EMBL" id="BDD12203.1"/>
    </source>
</evidence>
<reference evidence="3 4" key="1">
    <citation type="submission" date="2021-12" db="EMBL/GenBank/DDBJ databases">
        <title>Genome sequencing of bacteria with rrn-lacking chromosome and rrn-plasmid.</title>
        <authorList>
            <person name="Anda M."/>
            <person name="Iwasaki W."/>
        </authorList>
    </citation>
    <scope>NUCLEOTIDE SEQUENCE [LARGE SCALE GENOMIC DNA]</scope>
    <source>
        <strain evidence="3 4">DSM 100852</strain>
        <plasmid evidence="3 4">pFA3</plasmid>
    </source>
</reference>
<geneLocation type="plasmid" evidence="3 4">
    <name>pFA3</name>
</geneLocation>
<dbReference type="RefSeq" id="WP_338395346.1">
    <property type="nucleotide sequence ID" value="NZ_AP025317.1"/>
</dbReference>
<dbReference type="InterPro" id="IPR011083">
    <property type="entry name" value="Phage_tail_collar_dom"/>
</dbReference>
<dbReference type="Pfam" id="PF07484">
    <property type="entry name" value="Collar"/>
    <property type="match status" value="1"/>
</dbReference>
<evidence type="ECO:0000313" key="4">
    <source>
        <dbReference type="Proteomes" id="UP001348817"/>
    </source>
</evidence>
<dbReference type="Gene3D" id="3.90.1340.10">
    <property type="entry name" value="Phage tail collar domain"/>
    <property type="match status" value="1"/>
</dbReference>
<organism evidence="3 4">
    <name type="scientific">Fulvitalea axinellae</name>
    <dbReference type="NCBI Taxonomy" id="1182444"/>
    <lineage>
        <taxon>Bacteria</taxon>
        <taxon>Pseudomonadati</taxon>
        <taxon>Bacteroidota</taxon>
        <taxon>Cytophagia</taxon>
        <taxon>Cytophagales</taxon>
        <taxon>Persicobacteraceae</taxon>
        <taxon>Fulvitalea</taxon>
    </lineage>
</organism>
<sequence>MEPFIGEIILFAGDFAPRDWMFCQGQLLPISSNSALYSILGTYYGGDGRNTFALPDLRGRVPIHKGNGQGQGLRSYILGESGGVEKASLVPSQLPIHSHNAIVSASLKASFIPPVGGGDTSNPEGNSLSGNGTLKYVHDTEADELSPNRILESSGTYADNIIGGDAVEVEVINGDTGGGLLHENRMPSLCMNFIIAIAGNYPSRS</sequence>
<gene>
    <name evidence="3" type="ORF">FUAX_46350</name>
</gene>
<name>A0AAU9D878_9BACT</name>
<dbReference type="KEGG" id="fax:FUAX_46350"/>
<proteinExistence type="predicted"/>
<keyword evidence="3" id="KW-0614">Plasmid</keyword>
<dbReference type="SUPFAM" id="SSF88874">
    <property type="entry name" value="Receptor-binding domain of short tail fibre protein gp12"/>
    <property type="match status" value="1"/>
</dbReference>
<protein>
    <submittedName>
        <fullName evidence="3">Microcystin dependent MdpB family protein</fullName>
    </submittedName>
</protein>
<feature type="domain" description="Phage tail collar" evidence="2">
    <location>
        <begin position="6"/>
        <end position="62"/>
    </location>
</feature>
<keyword evidence="4" id="KW-1185">Reference proteome</keyword>
<feature type="region of interest" description="Disordered" evidence="1">
    <location>
        <begin position="115"/>
        <end position="134"/>
    </location>
</feature>
<evidence type="ECO:0000259" key="2">
    <source>
        <dbReference type="Pfam" id="PF07484"/>
    </source>
</evidence>
<accession>A0AAU9D878</accession>
<evidence type="ECO:0000256" key="1">
    <source>
        <dbReference type="SAM" id="MobiDB-lite"/>
    </source>
</evidence>
<dbReference type="AlphaFoldDB" id="A0AAU9D878"/>
<dbReference type="Proteomes" id="UP001348817">
    <property type="component" value="Plasmid pFA3"/>
</dbReference>
<feature type="compositionally biased region" description="Polar residues" evidence="1">
    <location>
        <begin position="120"/>
        <end position="132"/>
    </location>
</feature>
<dbReference type="EMBL" id="AP025317">
    <property type="protein sequence ID" value="BDD12203.1"/>
    <property type="molecule type" value="Genomic_DNA"/>
</dbReference>